<dbReference type="CDD" id="cd18616">
    <property type="entry name" value="GH43_ABN-like"/>
    <property type="match status" value="1"/>
</dbReference>
<dbReference type="PANTHER" id="PTHR43301:SF3">
    <property type="entry name" value="ARABINAN ENDO-1,5-ALPHA-L-ARABINOSIDASE A-RELATED"/>
    <property type="match status" value="1"/>
</dbReference>
<keyword evidence="10" id="KW-1185">Reference proteome</keyword>
<dbReference type="RefSeq" id="WP_074238057.1">
    <property type="nucleotide sequence ID" value="NZ_FSRA01000001.1"/>
</dbReference>
<dbReference type="GO" id="GO:0046558">
    <property type="term" value="F:arabinan endo-1,5-alpha-L-arabinosidase activity"/>
    <property type="evidence" value="ECO:0007669"/>
    <property type="project" value="InterPro"/>
</dbReference>
<dbReference type="InterPro" id="IPR050727">
    <property type="entry name" value="GH43_arabinanases"/>
</dbReference>
<evidence type="ECO:0000256" key="4">
    <source>
        <dbReference type="ARBA" id="ARBA00023295"/>
    </source>
</evidence>
<keyword evidence="8" id="KW-0732">Signal</keyword>
<dbReference type="EMBL" id="FSRA01000001">
    <property type="protein sequence ID" value="SIN71339.1"/>
    <property type="molecule type" value="Genomic_DNA"/>
</dbReference>
<evidence type="ECO:0000256" key="5">
    <source>
        <dbReference type="PIRNR" id="PIRNR026534"/>
    </source>
</evidence>
<sequence length="331" mass="36803">MMKKRSILLFLLACCSLFATAQFKNPVFDHDFPDPNLIKAKDGYYYAYSTQTNWKRDSLGGPYIIPILRSKDLVNWQFVAPALSEKPSWKTAGGIWAPDAVEYKGKYHLYYSFSTWGDPDPGIGLAVSDKPEGPFTDKGKVFLSKEIGVANSIDAFFIEDKGKPYLFWGSFHGIYGVQLSDDGTAVKGDTFRIAGNAYEATYIYKRNGYYYFIGSVGSCCEGVKSRYHLKVGRATSLKGPYLDQSGKPLLNNGGTLLLEANKGEAGFAGPGHNGDIITDKAGDTWILYHAFRKENDKKGRVMLLDKITWEKDWPVIQSAMPGVDMQKAPVL</sequence>
<dbReference type="PIRSF" id="PIRSF026534">
    <property type="entry name" value="Endo_alpha-L-arabinosidase"/>
    <property type="match status" value="1"/>
</dbReference>
<dbReference type="UniPathway" id="UPA00667"/>
<evidence type="ECO:0000256" key="1">
    <source>
        <dbReference type="ARBA" id="ARBA00004834"/>
    </source>
</evidence>
<dbReference type="Gene3D" id="2.115.10.20">
    <property type="entry name" value="Glycosyl hydrolase domain, family 43"/>
    <property type="match status" value="1"/>
</dbReference>
<reference evidence="9 10" key="1">
    <citation type="submission" date="2016-11" db="EMBL/GenBank/DDBJ databases">
        <authorList>
            <person name="Jaros S."/>
            <person name="Januszkiewicz K."/>
            <person name="Wedrychowicz H."/>
        </authorList>
    </citation>
    <scope>NUCLEOTIDE SEQUENCE [LARGE SCALE GENOMIC DNA]</scope>
    <source>
        <strain evidence="9 10">DSM 24787</strain>
    </source>
</reference>
<keyword evidence="4 5" id="KW-0326">Glycosidase</keyword>
<dbReference type="STRING" id="536979.SAMN04488055_0855"/>
<dbReference type="SUPFAM" id="SSF75005">
    <property type="entry name" value="Arabinanase/levansucrase/invertase"/>
    <property type="match status" value="1"/>
</dbReference>
<dbReference type="Pfam" id="PF04616">
    <property type="entry name" value="Glyco_hydro_43"/>
    <property type="match status" value="1"/>
</dbReference>
<comment type="similarity">
    <text evidence="2 5">Belongs to the glycosyl hydrolase 43 family.</text>
</comment>
<evidence type="ECO:0000256" key="2">
    <source>
        <dbReference type="ARBA" id="ARBA00009865"/>
    </source>
</evidence>
<evidence type="ECO:0000256" key="6">
    <source>
        <dbReference type="PIRSR" id="PIRSR026534-1"/>
    </source>
</evidence>
<protein>
    <submittedName>
        <fullName evidence="9">Arabinan endo-1,5-alpha-L-arabinosidase</fullName>
    </submittedName>
</protein>
<feature type="signal peptide" evidence="8">
    <location>
        <begin position="1"/>
        <end position="21"/>
    </location>
</feature>
<dbReference type="Proteomes" id="UP000185003">
    <property type="component" value="Unassembled WGS sequence"/>
</dbReference>
<feature type="active site" description="Proton acceptor" evidence="6">
    <location>
        <position position="34"/>
    </location>
</feature>
<dbReference type="GO" id="GO:0031222">
    <property type="term" value="P:arabinan catabolic process"/>
    <property type="evidence" value="ECO:0007669"/>
    <property type="project" value="UniProtKB-UniPathway"/>
</dbReference>
<comment type="pathway">
    <text evidence="1 5">Glycan metabolism; L-arabinan degradation.</text>
</comment>
<gene>
    <name evidence="9" type="ORF">SAMN04488055_0855</name>
</gene>
<evidence type="ECO:0000313" key="9">
    <source>
        <dbReference type="EMBL" id="SIN71339.1"/>
    </source>
</evidence>
<dbReference type="PANTHER" id="PTHR43301">
    <property type="entry name" value="ARABINAN ENDO-1,5-ALPHA-L-ARABINOSIDASE"/>
    <property type="match status" value="1"/>
</dbReference>
<keyword evidence="3 5" id="KW-0378">Hydrolase</keyword>
<evidence type="ECO:0000313" key="10">
    <source>
        <dbReference type="Proteomes" id="UP000185003"/>
    </source>
</evidence>
<dbReference type="InterPro" id="IPR006710">
    <property type="entry name" value="Glyco_hydro_43"/>
</dbReference>
<evidence type="ECO:0000256" key="7">
    <source>
        <dbReference type="PIRSR" id="PIRSR026534-3"/>
    </source>
</evidence>
<dbReference type="InterPro" id="IPR023296">
    <property type="entry name" value="Glyco_hydro_beta-prop_sf"/>
</dbReference>
<name>A0A1N6DKH9_9BACT</name>
<dbReference type="InterPro" id="IPR016840">
    <property type="entry name" value="Glyco_hydro_43_endo_a_Ara-ase"/>
</dbReference>
<evidence type="ECO:0000256" key="8">
    <source>
        <dbReference type="SAM" id="SignalP"/>
    </source>
</evidence>
<organism evidence="9 10">
    <name type="scientific">Chitinophaga niabensis</name>
    <dbReference type="NCBI Taxonomy" id="536979"/>
    <lineage>
        <taxon>Bacteria</taxon>
        <taxon>Pseudomonadati</taxon>
        <taxon>Bacteroidota</taxon>
        <taxon>Chitinophagia</taxon>
        <taxon>Chitinophagales</taxon>
        <taxon>Chitinophagaceae</taxon>
        <taxon>Chitinophaga</taxon>
    </lineage>
</organism>
<proteinExistence type="inferred from homology"/>
<feature type="active site" description="Proton donor" evidence="6">
    <location>
        <position position="199"/>
    </location>
</feature>
<evidence type="ECO:0000256" key="3">
    <source>
        <dbReference type="ARBA" id="ARBA00022801"/>
    </source>
</evidence>
<feature type="site" description="Important for catalytic activity, responsible for pKa modulation of the active site Glu and correct orientation of both the proton donor and substrate" evidence="7">
    <location>
        <position position="154"/>
    </location>
</feature>
<feature type="chain" id="PRO_5012048656" evidence="8">
    <location>
        <begin position="22"/>
        <end position="331"/>
    </location>
</feature>
<feature type="site" description="Important for substrate recognition" evidence="7">
    <location>
        <position position="272"/>
    </location>
</feature>
<accession>A0A1N6DKH9</accession>
<dbReference type="AlphaFoldDB" id="A0A1N6DKH9"/>